<feature type="transmembrane region" description="Helical" evidence="1">
    <location>
        <begin position="79"/>
        <end position="100"/>
    </location>
</feature>
<name>A0A3M0C9A5_9PROT</name>
<keyword evidence="3" id="KW-1185">Reference proteome</keyword>
<feature type="transmembrane region" description="Helical" evidence="1">
    <location>
        <begin position="53"/>
        <end position="72"/>
    </location>
</feature>
<protein>
    <recommendedName>
        <fullName evidence="4">Iron uptake protein</fullName>
    </recommendedName>
</protein>
<comment type="caution">
    <text evidence="2">The sequence shown here is derived from an EMBL/GenBank/DDBJ whole genome shotgun (WGS) entry which is preliminary data.</text>
</comment>
<evidence type="ECO:0000313" key="2">
    <source>
        <dbReference type="EMBL" id="RMB04940.1"/>
    </source>
</evidence>
<sequence length="105" mass="11242">MAPKNLKQRIERAAFSRTYRVLLATFGGYAFTVGFFAFFSVLLALLGESPVEAMFWAVLSSFLIYTLVAIWAAATPRPWITSAIIVGGGAAMIGVAPILAAQLGQ</sequence>
<dbReference type="Proteomes" id="UP000271227">
    <property type="component" value="Unassembled WGS sequence"/>
</dbReference>
<reference evidence="2 3" key="1">
    <citation type="submission" date="2018-10" db="EMBL/GenBank/DDBJ databases">
        <title>Genomic Encyclopedia of Archaeal and Bacterial Type Strains, Phase II (KMG-II): from individual species to whole genera.</title>
        <authorList>
            <person name="Goeker M."/>
        </authorList>
    </citation>
    <scope>NUCLEOTIDE SEQUENCE [LARGE SCALE GENOMIC DNA]</scope>
    <source>
        <strain evidence="2 3">DSM 25217</strain>
    </source>
</reference>
<organism evidence="2 3">
    <name type="scientific">Eilatimonas milleporae</name>
    <dbReference type="NCBI Taxonomy" id="911205"/>
    <lineage>
        <taxon>Bacteria</taxon>
        <taxon>Pseudomonadati</taxon>
        <taxon>Pseudomonadota</taxon>
        <taxon>Alphaproteobacteria</taxon>
        <taxon>Kordiimonadales</taxon>
        <taxon>Kordiimonadaceae</taxon>
        <taxon>Eilatimonas</taxon>
    </lineage>
</organism>
<feature type="transmembrane region" description="Helical" evidence="1">
    <location>
        <begin position="21"/>
        <end position="47"/>
    </location>
</feature>
<keyword evidence="1" id="KW-0472">Membrane</keyword>
<dbReference type="EMBL" id="REFR01000012">
    <property type="protein sequence ID" value="RMB04940.1"/>
    <property type="molecule type" value="Genomic_DNA"/>
</dbReference>
<dbReference type="InParanoid" id="A0A3M0C9A5"/>
<accession>A0A3M0C9A5</accession>
<keyword evidence="1" id="KW-0812">Transmembrane</keyword>
<evidence type="ECO:0008006" key="4">
    <source>
        <dbReference type="Google" id="ProtNLM"/>
    </source>
</evidence>
<evidence type="ECO:0000256" key="1">
    <source>
        <dbReference type="SAM" id="Phobius"/>
    </source>
</evidence>
<gene>
    <name evidence="2" type="ORF">BXY39_2513</name>
</gene>
<proteinExistence type="predicted"/>
<dbReference type="AlphaFoldDB" id="A0A3M0C9A5"/>
<evidence type="ECO:0000313" key="3">
    <source>
        <dbReference type="Proteomes" id="UP000271227"/>
    </source>
</evidence>
<keyword evidence="1" id="KW-1133">Transmembrane helix</keyword>